<dbReference type="GO" id="GO:0016787">
    <property type="term" value="F:hydrolase activity"/>
    <property type="evidence" value="ECO:0007669"/>
    <property type="project" value="UniProtKB-KW"/>
</dbReference>
<keyword evidence="5" id="KW-0119">Carbohydrate metabolism</keyword>
<keyword evidence="3" id="KW-0479">Metal-binding</keyword>
<accession>B9XHN0</accession>
<dbReference type="InterPro" id="IPR023214">
    <property type="entry name" value="HAD_sf"/>
</dbReference>
<dbReference type="Proteomes" id="UP000003688">
    <property type="component" value="Unassembled WGS sequence"/>
</dbReference>
<dbReference type="SFLD" id="SFLDS00003">
    <property type="entry name" value="Haloacid_Dehalogenase"/>
    <property type="match status" value="1"/>
</dbReference>
<dbReference type="Pfam" id="PF00702">
    <property type="entry name" value="Hydrolase"/>
    <property type="match status" value="1"/>
</dbReference>
<dbReference type="InterPro" id="IPR036412">
    <property type="entry name" value="HAD-like_sf"/>
</dbReference>
<protein>
    <submittedName>
        <fullName evidence="6">Beta-phosphoglucomutase family hydrolase</fullName>
    </submittedName>
</protein>
<evidence type="ECO:0000256" key="3">
    <source>
        <dbReference type="ARBA" id="ARBA00022723"/>
    </source>
</evidence>
<evidence type="ECO:0000313" key="6">
    <source>
        <dbReference type="EMBL" id="EEF60608.1"/>
    </source>
</evidence>
<sequence length="265" mass="28929">MNFDAVIFDMDGVITRTAAVHSRAWKAMFDEYLRFREKQYGEPFRAFTHSGDYLSFVDGRPRYKGVAAFLNSRGIQVPFGKPEDEPQKATVCGLGNRKNEFFNRVLEEEGVGLYESTIALIKDLLAGGIKVGLATSSKNCLQILEKARIAHLFGTRVDGMVSAEFGLNGKPEPDIFTTASKNLGVSYARAVVVEDAVSGVQAGAKGGFGLVIGVAREDNVDELKHHGADLVVRDLSEISVEGIDRLVAVKQLHAMVRQPIHSTSL</sequence>
<dbReference type="PANTHER" id="PTHR46193:SF18">
    <property type="entry name" value="HEXITOL PHOSPHATASE B"/>
    <property type="match status" value="1"/>
</dbReference>
<dbReference type="PANTHER" id="PTHR46193">
    <property type="entry name" value="6-PHOSPHOGLUCONATE PHOSPHATASE"/>
    <property type="match status" value="1"/>
</dbReference>
<dbReference type="NCBIfam" id="TIGR01509">
    <property type="entry name" value="HAD-SF-IA-v3"/>
    <property type="match status" value="1"/>
</dbReference>
<dbReference type="InterPro" id="IPR023198">
    <property type="entry name" value="PGP-like_dom2"/>
</dbReference>
<dbReference type="RefSeq" id="WP_007415324.1">
    <property type="nucleotide sequence ID" value="NZ_ABOX02000015.1"/>
</dbReference>
<organism evidence="6 7">
    <name type="scientific">Pedosphaera parvula (strain Ellin514)</name>
    <dbReference type="NCBI Taxonomy" id="320771"/>
    <lineage>
        <taxon>Bacteria</taxon>
        <taxon>Pseudomonadati</taxon>
        <taxon>Verrucomicrobiota</taxon>
        <taxon>Pedosphaerae</taxon>
        <taxon>Pedosphaerales</taxon>
        <taxon>Pedosphaeraceae</taxon>
        <taxon>Pedosphaera</taxon>
    </lineage>
</organism>
<evidence type="ECO:0000256" key="5">
    <source>
        <dbReference type="ARBA" id="ARBA00023277"/>
    </source>
</evidence>
<reference evidence="6 7" key="1">
    <citation type="journal article" date="2011" name="J. Bacteriol.">
        <title>Genome sequence of 'Pedosphaera parvula' Ellin514, an aerobic Verrucomicrobial isolate from pasture soil.</title>
        <authorList>
            <person name="Kant R."/>
            <person name="van Passel M.W."/>
            <person name="Sangwan P."/>
            <person name="Palva A."/>
            <person name="Lucas S."/>
            <person name="Copeland A."/>
            <person name="Lapidus A."/>
            <person name="Glavina Del Rio T."/>
            <person name="Dalin E."/>
            <person name="Tice H."/>
            <person name="Bruce D."/>
            <person name="Goodwin L."/>
            <person name="Pitluck S."/>
            <person name="Chertkov O."/>
            <person name="Larimer F.W."/>
            <person name="Land M.L."/>
            <person name="Hauser L."/>
            <person name="Brettin T.S."/>
            <person name="Detter J.C."/>
            <person name="Han S."/>
            <person name="de Vos W.M."/>
            <person name="Janssen P.H."/>
            <person name="Smidt H."/>
        </authorList>
    </citation>
    <scope>NUCLEOTIDE SEQUENCE [LARGE SCALE GENOMIC DNA]</scope>
    <source>
        <strain evidence="6 7">Ellin514</strain>
    </source>
</reference>
<proteinExistence type="inferred from homology"/>
<comment type="similarity">
    <text evidence="2">Belongs to the HAD-like hydrolase superfamily. CbbY/CbbZ/Gph/YieH family.</text>
</comment>
<dbReference type="GO" id="GO:0046872">
    <property type="term" value="F:metal ion binding"/>
    <property type="evidence" value="ECO:0007669"/>
    <property type="project" value="UniProtKB-KW"/>
</dbReference>
<dbReference type="AlphaFoldDB" id="B9XHN0"/>
<keyword evidence="7" id="KW-1185">Reference proteome</keyword>
<name>B9XHN0_PEDPL</name>
<dbReference type="SUPFAM" id="SSF56784">
    <property type="entry name" value="HAD-like"/>
    <property type="match status" value="1"/>
</dbReference>
<dbReference type="EMBL" id="ABOX02000015">
    <property type="protein sequence ID" value="EEF60608.1"/>
    <property type="molecule type" value="Genomic_DNA"/>
</dbReference>
<dbReference type="STRING" id="320771.Cflav_PD6198"/>
<dbReference type="OrthoDB" id="9797743at2"/>
<keyword evidence="4" id="KW-0460">Magnesium</keyword>
<keyword evidence="6" id="KW-0378">Hydrolase</keyword>
<comment type="caution">
    <text evidence="6">The sequence shown here is derived from an EMBL/GenBank/DDBJ whole genome shotgun (WGS) entry which is preliminary data.</text>
</comment>
<dbReference type="InterPro" id="IPR006439">
    <property type="entry name" value="HAD-SF_hydro_IA"/>
</dbReference>
<dbReference type="Gene3D" id="1.10.150.240">
    <property type="entry name" value="Putative phosphatase, domain 2"/>
    <property type="match status" value="1"/>
</dbReference>
<dbReference type="Gene3D" id="3.40.50.1000">
    <property type="entry name" value="HAD superfamily/HAD-like"/>
    <property type="match status" value="1"/>
</dbReference>
<evidence type="ECO:0000256" key="2">
    <source>
        <dbReference type="ARBA" id="ARBA00006171"/>
    </source>
</evidence>
<dbReference type="InterPro" id="IPR051600">
    <property type="entry name" value="Beta-PGM-like"/>
</dbReference>
<gene>
    <name evidence="6" type="ORF">Cflav_PD6198</name>
</gene>
<evidence type="ECO:0000256" key="1">
    <source>
        <dbReference type="ARBA" id="ARBA00001946"/>
    </source>
</evidence>
<evidence type="ECO:0000256" key="4">
    <source>
        <dbReference type="ARBA" id="ARBA00022842"/>
    </source>
</evidence>
<comment type="cofactor">
    <cofactor evidence="1">
        <name>Mg(2+)</name>
        <dbReference type="ChEBI" id="CHEBI:18420"/>
    </cofactor>
</comment>
<dbReference type="SFLD" id="SFLDG01129">
    <property type="entry name" value="C1.5:_HAD__Beta-PGM__Phosphata"/>
    <property type="match status" value="1"/>
</dbReference>
<evidence type="ECO:0000313" key="7">
    <source>
        <dbReference type="Proteomes" id="UP000003688"/>
    </source>
</evidence>